<accession>A0A1I8A976</accession>
<dbReference type="WBParaSite" id="L893_g3411.t1">
    <property type="protein sequence ID" value="L893_g3411.t1"/>
    <property type="gene ID" value="L893_g3411"/>
</dbReference>
<sequence>AESDRIKHAIEELQSESARAAMNEVSVHAISPLEEHTFGTFAMCVMERGIRNIVTD</sequence>
<reference evidence="2" key="1">
    <citation type="submission" date="2016-11" db="UniProtKB">
        <authorList>
            <consortium name="WormBaseParasite"/>
        </authorList>
    </citation>
    <scope>IDENTIFICATION</scope>
</reference>
<keyword evidence="1" id="KW-1185">Reference proteome</keyword>
<evidence type="ECO:0000313" key="2">
    <source>
        <dbReference type="WBParaSite" id="L893_g3411.t1"/>
    </source>
</evidence>
<dbReference type="Proteomes" id="UP000095287">
    <property type="component" value="Unplaced"/>
</dbReference>
<proteinExistence type="predicted"/>
<evidence type="ECO:0000313" key="1">
    <source>
        <dbReference type="Proteomes" id="UP000095287"/>
    </source>
</evidence>
<organism evidence="1 2">
    <name type="scientific">Steinernema glaseri</name>
    <dbReference type="NCBI Taxonomy" id="37863"/>
    <lineage>
        <taxon>Eukaryota</taxon>
        <taxon>Metazoa</taxon>
        <taxon>Ecdysozoa</taxon>
        <taxon>Nematoda</taxon>
        <taxon>Chromadorea</taxon>
        <taxon>Rhabditida</taxon>
        <taxon>Tylenchina</taxon>
        <taxon>Panagrolaimomorpha</taxon>
        <taxon>Strongyloidoidea</taxon>
        <taxon>Steinernematidae</taxon>
        <taxon>Steinernema</taxon>
    </lineage>
</organism>
<protein>
    <submittedName>
        <fullName evidence="2">Heavy metal-binding domain-containing protein</fullName>
    </submittedName>
</protein>
<dbReference type="AlphaFoldDB" id="A0A1I8A976"/>
<name>A0A1I8A976_9BILA</name>